<keyword evidence="1" id="KW-0812">Transmembrane</keyword>
<feature type="transmembrane region" description="Helical" evidence="1">
    <location>
        <begin position="20"/>
        <end position="37"/>
    </location>
</feature>
<dbReference type="AlphaFoldDB" id="A0A7X0RWP8"/>
<evidence type="ECO:0000313" key="2">
    <source>
        <dbReference type="EMBL" id="MBB6675043.1"/>
    </source>
</evidence>
<dbReference type="RefSeq" id="WP_185672904.1">
    <property type="nucleotide sequence ID" value="NZ_JACJVP010000061.1"/>
</dbReference>
<dbReference type="EMBL" id="JACJVP010000061">
    <property type="protein sequence ID" value="MBB6675043.1"/>
    <property type="molecule type" value="Genomic_DNA"/>
</dbReference>
<name>A0A7X0RWP8_9BACL</name>
<sequence>MILPLIRYMLVSYSRSYRYLPPLLAFVVAIGFVYSNVPNPIMESYAFSSTLLFIVSAWLTFGFMDAEPIAQQRVTVLHARSLTAYYVAKLLLLSGFGSALGLFATLYPALLRKFDRSPSLLELGAALLAHGVLVLLGIGCAAFFTEKSVPGRPFALAGLAIVVILSVAGKGLANALPDAVAPAAWLLPPAFRVMDALIRSETVGGWGIALSLAVAALYAILLMALFVRLMSRKQF</sequence>
<gene>
    <name evidence="2" type="ORF">H7C19_30715</name>
</gene>
<feature type="transmembrane region" description="Helical" evidence="1">
    <location>
        <begin position="123"/>
        <end position="144"/>
    </location>
</feature>
<feature type="transmembrane region" description="Helical" evidence="1">
    <location>
        <begin position="44"/>
        <end position="64"/>
    </location>
</feature>
<proteinExistence type="predicted"/>
<keyword evidence="3" id="KW-1185">Reference proteome</keyword>
<feature type="transmembrane region" description="Helical" evidence="1">
    <location>
        <begin position="84"/>
        <end position="111"/>
    </location>
</feature>
<evidence type="ECO:0000313" key="3">
    <source>
        <dbReference type="Proteomes" id="UP000547209"/>
    </source>
</evidence>
<accession>A0A7X0RWP8</accession>
<comment type="caution">
    <text evidence="2">The sequence shown here is derived from an EMBL/GenBank/DDBJ whole genome shotgun (WGS) entry which is preliminary data.</text>
</comment>
<feature type="transmembrane region" description="Helical" evidence="1">
    <location>
        <begin position="206"/>
        <end position="227"/>
    </location>
</feature>
<organism evidence="2 3">
    <name type="scientific">Cohnella nanjingensis</name>
    <dbReference type="NCBI Taxonomy" id="1387779"/>
    <lineage>
        <taxon>Bacteria</taxon>
        <taxon>Bacillati</taxon>
        <taxon>Bacillota</taxon>
        <taxon>Bacilli</taxon>
        <taxon>Bacillales</taxon>
        <taxon>Paenibacillaceae</taxon>
        <taxon>Cohnella</taxon>
    </lineage>
</organism>
<evidence type="ECO:0000256" key="1">
    <source>
        <dbReference type="SAM" id="Phobius"/>
    </source>
</evidence>
<keyword evidence="1" id="KW-0472">Membrane</keyword>
<keyword evidence="1" id="KW-1133">Transmembrane helix</keyword>
<dbReference type="Proteomes" id="UP000547209">
    <property type="component" value="Unassembled WGS sequence"/>
</dbReference>
<protein>
    <submittedName>
        <fullName evidence="2">Uncharacterized protein</fullName>
    </submittedName>
</protein>
<reference evidence="2 3" key="1">
    <citation type="submission" date="2020-08" db="EMBL/GenBank/DDBJ databases">
        <title>Cohnella phylogeny.</title>
        <authorList>
            <person name="Dunlap C."/>
        </authorList>
    </citation>
    <scope>NUCLEOTIDE SEQUENCE [LARGE SCALE GENOMIC DNA]</scope>
    <source>
        <strain evidence="2 3">DSM 28246</strain>
    </source>
</reference>
<feature type="transmembrane region" description="Helical" evidence="1">
    <location>
        <begin position="150"/>
        <end position="168"/>
    </location>
</feature>